<accession>A0A7S0HE10</accession>
<sequence>MWRRKEAELGKSDLSELAITDSLPWEGSMRFLSAPQAVTSLDSSSGCRMFEQVESLTFESDGGLPRRCLLCKDMSDRECISGCVLKSCRAKKKSSYQRRS</sequence>
<reference evidence="1" key="1">
    <citation type="submission" date="2021-01" db="EMBL/GenBank/DDBJ databases">
        <authorList>
            <person name="Corre E."/>
            <person name="Pelletier E."/>
            <person name="Niang G."/>
            <person name="Scheremetjew M."/>
            <person name="Finn R."/>
            <person name="Kale V."/>
            <person name="Holt S."/>
            <person name="Cochrane G."/>
            <person name="Meng A."/>
            <person name="Brown T."/>
            <person name="Cohen L."/>
        </authorList>
    </citation>
    <scope>NUCLEOTIDE SEQUENCE</scope>
    <source>
        <strain evidence="1">CCMP325</strain>
    </source>
</reference>
<evidence type="ECO:0000313" key="1">
    <source>
        <dbReference type="EMBL" id="CAD8471605.1"/>
    </source>
</evidence>
<organism evidence="1">
    <name type="scientific">Hanusia phi</name>
    <dbReference type="NCBI Taxonomy" id="3032"/>
    <lineage>
        <taxon>Eukaryota</taxon>
        <taxon>Cryptophyceae</taxon>
        <taxon>Pyrenomonadales</taxon>
        <taxon>Geminigeraceae</taxon>
        <taxon>Hanusia</taxon>
    </lineage>
</organism>
<gene>
    <name evidence="1" type="ORF">HPHI1048_LOCUS3693</name>
</gene>
<protein>
    <submittedName>
        <fullName evidence="1">Uncharacterized protein</fullName>
    </submittedName>
</protein>
<name>A0A7S0HE10_9CRYP</name>
<proteinExistence type="predicted"/>
<dbReference type="EMBL" id="HBEO01005205">
    <property type="protein sequence ID" value="CAD8471605.1"/>
    <property type="molecule type" value="Transcribed_RNA"/>
</dbReference>
<dbReference type="AlphaFoldDB" id="A0A7S0HE10"/>